<feature type="transmembrane region" description="Helical" evidence="7">
    <location>
        <begin position="286"/>
        <end position="305"/>
    </location>
</feature>
<comment type="caution">
    <text evidence="9">The sequence shown here is derived from an EMBL/GenBank/DDBJ whole genome shotgun (WGS) entry which is preliminary data.</text>
</comment>
<feature type="domain" description="Citrate transporter-like" evidence="8">
    <location>
        <begin position="16"/>
        <end position="373"/>
    </location>
</feature>
<evidence type="ECO:0000256" key="7">
    <source>
        <dbReference type="SAM" id="Phobius"/>
    </source>
</evidence>
<evidence type="ECO:0000256" key="2">
    <source>
        <dbReference type="ARBA" id="ARBA00022448"/>
    </source>
</evidence>
<dbReference type="PANTHER" id="PTHR43652:SF1">
    <property type="entry name" value="RESPONSE REGULATOR"/>
    <property type="match status" value="1"/>
</dbReference>
<evidence type="ECO:0000313" key="10">
    <source>
        <dbReference type="Proteomes" id="UP000746471"/>
    </source>
</evidence>
<evidence type="ECO:0000256" key="6">
    <source>
        <dbReference type="ARBA" id="ARBA00023136"/>
    </source>
</evidence>
<dbReference type="InterPro" id="IPR004680">
    <property type="entry name" value="Cit_transptr-like_dom"/>
</dbReference>
<evidence type="ECO:0000256" key="4">
    <source>
        <dbReference type="ARBA" id="ARBA00022737"/>
    </source>
</evidence>
<reference evidence="9 10" key="1">
    <citation type="submission" date="2021-05" db="EMBL/GenBank/DDBJ databases">
        <title>Fusibacter ferrireducens sp. nov., an anaerobic, sulfur- and Fe-reducing bacterium isolated from the mangrove sediment.</title>
        <authorList>
            <person name="Qiu D."/>
        </authorList>
    </citation>
    <scope>NUCLEOTIDE SEQUENCE [LARGE SCALE GENOMIC DNA]</scope>
    <source>
        <strain evidence="9 10">DSM 12116</strain>
    </source>
</reference>
<gene>
    <name evidence="9" type="ORF">KHM83_00115</name>
</gene>
<dbReference type="RefSeq" id="WP_213234860.1">
    <property type="nucleotide sequence ID" value="NZ_JAHBCL010000001.1"/>
</dbReference>
<sequence length="429" mass="46168">MFQIIVTLLIFLFTIVSFLMNKIPMSVTAMISMLLLVITRSLEPAKALAVFSNSNIILMGSMFIVAAGFGKTRMVENIAGLLSKVGGGNYRKIMIGYILIAFALAQFIPSSSAVFGMVYPLALAMTKELKISPSKVMFPLGLICITTVMNMPIGGGATAYAQYNGLLENYGYTTYQFSLLDPIIARIPVIIIVFIYAMFFSYRFTPDTPSIVIKELDRASISEKKYLDPIREVLGYTIFIAVTLGLLFQSHTGLPSWVITMVGAVIMVASGILNEREAVLSMNIQMLLLVAGSFALGSALDATGAGEIIGNSVAALVGESRNGYILGGLFFIVPFLLTQAMSNLAIANIFVPIAILTAKSLGANPMGPMILVWIGAFAAYMTPLSTPTVAMVITAGGYSIKDMLKMGWLPAILIAVTVIPWVMTIFPAF</sequence>
<name>A0ABS5PJ26_9FIRM</name>
<keyword evidence="3 7" id="KW-0812">Transmembrane</keyword>
<keyword evidence="4" id="KW-0677">Repeat</keyword>
<feature type="transmembrane region" description="Helical" evidence="7">
    <location>
        <begin position="6"/>
        <end position="36"/>
    </location>
</feature>
<dbReference type="Pfam" id="PF03600">
    <property type="entry name" value="CitMHS"/>
    <property type="match status" value="1"/>
</dbReference>
<feature type="transmembrane region" description="Helical" evidence="7">
    <location>
        <begin position="94"/>
        <end position="124"/>
    </location>
</feature>
<dbReference type="EMBL" id="JAHBCL010000001">
    <property type="protein sequence ID" value="MBS7525070.1"/>
    <property type="molecule type" value="Genomic_DNA"/>
</dbReference>
<feature type="transmembrane region" description="Helical" evidence="7">
    <location>
        <begin position="136"/>
        <end position="163"/>
    </location>
</feature>
<feature type="transmembrane region" description="Helical" evidence="7">
    <location>
        <begin position="370"/>
        <end position="395"/>
    </location>
</feature>
<proteinExistence type="predicted"/>
<evidence type="ECO:0000256" key="3">
    <source>
        <dbReference type="ARBA" id="ARBA00022692"/>
    </source>
</evidence>
<feature type="transmembrane region" description="Helical" evidence="7">
    <location>
        <begin position="233"/>
        <end position="250"/>
    </location>
</feature>
<accession>A0ABS5PJ26</accession>
<evidence type="ECO:0000256" key="1">
    <source>
        <dbReference type="ARBA" id="ARBA00004141"/>
    </source>
</evidence>
<keyword evidence="6 7" id="KW-0472">Membrane</keyword>
<keyword evidence="2" id="KW-0813">Transport</keyword>
<evidence type="ECO:0000313" key="9">
    <source>
        <dbReference type="EMBL" id="MBS7525070.1"/>
    </source>
</evidence>
<keyword evidence="10" id="KW-1185">Reference proteome</keyword>
<evidence type="ECO:0000259" key="8">
    <source>
        <dbReference type="Pfam" id="PF03600"/>
    </source>
</evidence>
<feature type="transmembrane region" description="Helical" evidence="7">
    <location>
        <begin position="48"/>
        <end position="69"/>
    </location>
</feature>
<dbReference type="PANTHER" id="PTHR43652">
    <property type="entry name" value="BASIC AMINO ACID ANTIPORTER YFCC-RELATED"/>
    <property type="match status" value="1"/>
</dbReference>
<protein>
    <submittedName>
        <fullName evidence="9">Anion permease</fullName>
    </submittedName>
</protein>
<evidence type="ECO:0000256" key="5">
    <source>
        <dbReference type="ARBA" id="ARBA00022989"/>
    </source>
</evidence>
<comment type="subcellular location">
    <subcellularLocation>
        <location evidence="1">Membrane</location>
        <topology evidence="1">Multi-pass membrane protein</topology>
    </subcellularLocation>
</comment>
<dbReference type="Proteomes" id="UP000746471">
    <property type="component" value="Unassembled WGS sequence"/>
</dbReference>
<keyword evidence="5 7" id="KW-1133">Transmembrane helix</keyword>
<feature type="transmembrane region" description="Helical" evidence="7">
    <location>
        <begin position="183"/>
        <end position="204"/>
    </location>
</feature>
<organism evidence="9 10">
    <name type="scientific">Fusibacter paucivorans</name>
    <dbReference type="NCBI Taxonomy" id="76009"/>
    <lineage>
        <taxon>Bacteria</taxon>
        <taxon>Bacillati</taxon>
        <taxon>Bacillota</taxon>
        <taxon>Clostridia</taxon>
        <taxon>Eubacteriales</taxon>
        <taxon>Eubacteriales Family XII. Incertae Sedis</taxon>
        <taxon>Fusibacter</taxon>
    </lineage>
</organism>
<feature type="transmembrane region" description="Helical" evidence="7">
    <location>
        <begin position="407"/>
        <end position="426"/>
    </location>
</feature>
<feature type="transmembrane region" description="Helical" evidence="7">
    <location>
        <begin position="325"/>
        <end position="358"/>
    </location>
</feature>
<feature type="transmembrane region" description="Helical" evidence="7">
    <location>
        <begin position="256"/>
        <end position="274"/>
    </location>
</feature>
<dbReference type="InterPro" id="IPR051679">
    <property type="entry name" value="DASS-Related_Transporters"/>
</dbReference>